<reference evidence="13 14" key="1">
    <citation type="submission" date="2020-04" db="EMBL/GenBank/DDBJ databases">
        <title>Genome-Wide Identification of 5-Methylcytosine Sites in Bacterial Genomes By High-Throughput Sequencing of MspJI Restriction Fragments.</title>
        <authorList>
            <person name="Wu V."/>
        </authorList>
    </citation>
    <scope>NUCLEOTIDE SEQUENCE [LARGE SCALE GENOMIC DNA]</scope>
    <source>
        <strain evidence="13 14">S2</strain>
    </source>
</reference>
<evidence type="ECO:0000256" key="3">
    <source>
        <dbReference type="ARBA" id="ARBA00012206"/>
    </source>
</evidence>
<comment type="cofactor">
    <cofactor evidence="1">
        <name>Zn(2+)</name>
        <dbReference type="ChEBI" id="CHEBI:29105"/>
    </cofactor>
</comment>
<dbReference type="NCBIfam" id="NF011652">
    <property type="entry name" value="PRK15070.1"/>
    <property type="match status" value="1"/>
</dbReference>
<keyword evidence="5 13" id="KW-0808">Transferase</keyword>
<name>A0A6H1P4I9_PRIMG</name>
<evidence type="ECO:0000256" key="9">
    <source>
        <dbReference type="ARBA" id="ARBA00030044"/>
    </source>
</evidence>
<evidence type="ECO:0000256" key="6">
    <source>
        <dbReference type="ARBA" id="ARBA00022723"/>
    </source>
</evidence>
<comment type="catalytic activity">
    <reaction evidence="12">
        <text>propanoyl-CoA + phosphate = propanoyl phosphate + CoA</text>
        <dbReference type="Rhea" id="RHEA:28046"/>
        <dbReference type="ChEBI" id="CHEBI:43474"/>
        <dbReference type="ChEBI" id="CHEBI:57287"/>
        <dbReference type="ChEBI" id="CHEBI:57392"/>
        <dbReference type="ChEBI" id="CHEBI:58933"/>
        <dbReference type="EC" id="2.3.1.222"/>
    </reaction>
</comment>
<sequence length="284" mass="31440">MNEQSIRTVVEEVIQQLLKKDFRPNTIPMAVSARHCHLSQADLETLFGKGYELTKKADLSQPGQFAANETVVIVGPRGSIEKVRILGPARSLTQVEVSRTDAVKLGLKPPVRESGNIAGSAPITLAGPKGSIFKNEGMIIAQAHIHMHPEDAAYFGVENGEYVRIRTEGERPVSFEKVLIRVSPRYQLEMHIDTDEANAGFITSGQSGFIIKDGEPLVKPQPVTNQVSHEQNKPKEVHFQKNLLTKRDVQACQYEMISVRKGTIVTPLARDAARELKKSIQVMD</sequence>
<protein>
    <recommendedName>
        <fullName evidence="4">Phosphate propanoyltransferase</fullName>
        <ecNumber evidence="3">2.3.1.222</ecNumber>
    </recommendedName>
    <alternativeName>
        <fullName evidence="10">Phosphate acyltransferase PduL</fullName>
    </alternativeName>
    <alternativeName>
        <fullName evidence="9">Phosphotransacylase PduL</fullName>
    </alternativeName>
    <alternativeName>
        <fullName evidence="11">Propanediol utilization protein PduL</fullName>
    </alternativeName>
</protein>
<evidence type="ECO:0000256" key="8">
    <source>
        <dbReference type="ARBA" id="ARBA00023315"/>
    </source>
</evidence>
<dbReference type="InterPro" id="IPR009010">
    <property type="entry name" value="Asp_de-COase-like_dom_sf"/>
</dbReference>
<evidence type="ECO:0000256" key="2">
    <source>
        <dbReference type="ARBA" id="ARBA00007342"/>
    </source>
</evidence>
<evidence type="ECO:0000256" key="4">
    <source>
        <dbReference type="ARBA" id="ARBA00020837"/>
    </source>
</evidence>
<evidence type="ECO:0000256" key="10">
    <source>
        <dbReference type="ARBA" id="ARBA00030939"/>
    </source>
</evidence>
<dbReference type="InterPro" id="IPR008300">
    <property type="entry name" value="PTAC"/>
</dbReference>
<keyword evidence="6" id="KW-0479">Metal-binding</keyword>
<organism evidence="13 14">
    <name type="scientific">Priestia megaterium</name>
    <name type="common">Bacillus megaterium</name>
    <dbReference type="NCBI Taxonomy" id="1404"/>
    <lineage>
        <taxon>Bacteria</taxon>
        <taxon>Bacillati</taxon>
        <taxon>Bacillota</taxon>
        <taxon>Bacilli</taxon>
        <taxon>Bacillales</taxon>
        <taxon>Bacillaceae</taxon>
        <taxon>Priestia</taxon>
    </lineage>
</organism>
<dbReference type="AlphaFoldDB" id="A0A6H1P4I9"/>
<dbReference type="Pfam" id="PF06130">
    <property type="entry name" value="PTAC"/>
    <property type="match status" value="1"/>
</dbReference>
<dbReference type="EMBL" id="CP051128">
    <property type="protein sequence ID" value="QIZ08438.1"/>
    <property type="molecule type" value="Genomic_DNA"/>
</dbReference>
<keyword evidence="7" id="KW-0862">Zinc</keyword>
<evidence type="ECO:0000256" key="12">
    <source>
        <dbReference type="ARBA" id="ARBA00047589"/>
    </source>
</evidence>
<comment type="similarity">
    <text evidence="2">Belongs to the PduL family.</text>
</comment>
<gene>
    <name evidence="13" type="ORF">HFZ78_18405</name>
</gene>
<dbReference type="Proteomes" id="UP000501868">
    <property type="component" value="Chromosome"/>
</dbReference>
<proteinExistence type="inferred from homology"/>
<dbReference type="GO" id="GO:0016747">
    <property type="term" value="F:acyltransferase activity, transferring groups other than amino-acyl groups"/>
    <property type="evidence" value="ECO:0007669"/>
    <property type="project" value="InterPro"/>
</dbReference>
<dbReference type="PANTHER" id="PTHR39453:SF1">
    <property type="entry name" value="PHOSPHATE PROPANOYLTRANSFERASE"/>
    <property type="match status" value="1"/>
</dbReference>
<evidence type="ECO:0000256" key="11">
    <source>
        <dbReference type="ARBA" id="ARBA00033077"/>
    </source>
</evidence>
<evidence type="ECO:0000256" key="5">
    <source>
        <dbReference type="ARBA" id="ARBA00022679"/>
    </source>
</evidence>
<evidence type="ECO:0000256" key="7">
    <source>
        <dbReference type="ARBA" id="ARBA00022833"/>
    </source>
</evidence>
<dbReference type="GO" id="GO:0046872">
    <property type="term" value="F:metal ion binding"/>
    <property type="evidence" value="ECO:0007669"/>
    <property type="project" value="UniProtKB-KW"/>
</dbReference>
<reference evidence="13 14" key="2">
    <citation type="submission" date="2020-04" db="EMBL/GenBank/DDBJ databases">
        <authorList>
            <person name="Fomenkov A."/>
            <person name="Anton B.P."/>
            <person name="Roberts R.J."/>
        </authorList>
    </citation>
    <scope>NUCLEOTIDE SEQUENCE [LARGE SCALE GENOMIC DNA]</scope>
    <source>
        <strain evidence="13 14">S2</strain>
    </source>
</reference>
<accession>A0A6H1P4I9</accession>
<dbReference type="SUPFAM" id="SSF50692">
    <property type="entry name" value="ADC-like"/>
    <property type="match status" value="1"/>
</dbReference>
<evidence type="ECO:0000313" key="14">
    <source>
        <dbReference type="Proteomes" id="UP000501868"/>
    </source>
</evidence>
<evidence type="ECO:0000256" key="1">
    <source>
        <dbReference type="ARBA" id="ARBA00001947"/>
    </source>
</evidence>
<evidence type="ECO:0000313" key="13">
    <source>
        <dbReference type="EMBL" id="QIZ08438.1"/>
    </source>
</evidence>
<keyword evidence="8" id="KW-0012">Acyltransferase</keyword>
<dbReference type="PANTHER" id="PTHR39453">
    <property type="entry name" value="PHOSPHATE PROPANOYLTRANSFERASE"/>
    <property type="match status" value="1"/>
</dbReference>
<dbReference type="EC" id="2.3.1.222" evidence="3"/>